<dbReference type="InterPro" id="IPR029063">
    <property type="entry name" value="SAM-dependent_MTases_sf"/>
</dbReference>
<keyword evidence="1" id="KW-0472">Membrane</keyword>
<dbReference type="AlphaFoldDB" id="A0AA97HRJ3"/>
<keyword evidence="2" id="KW-0489">Methyltransferase</keyword>
<evidence type="ECO:0000256" key="1">
    <source>
        <dbReference type="SAM" id="Phobius"/>
    </source>
</evidence>
<sequence length="223" mass="25391">MIVYIIIAVILLAVLIHYGIKLAKHKSLYPFMPFKYNFRRRRITFAKTLKLLDERNVKTIVETGTSREGLNNTKGDGGATIVFGKWAQQNNAKMHSVDISEDSVKGSQAEVDNQKLNDTVTVHLNDSLAFLKTFNEPVDFLYLDSYDYSKTDKDIQIKSQEHHLKEFKIIEDKLHKNSIVLIDDCGLPGGGKGKTVIAYMLEKNWKILIDAYQVLLVKKESLS</sequence>
<dbReference type="Gene3D" id="3.40.50.150">
    <property type="entry name" value="Vaccinia Virus protein VP39"/>
    <property type="match status" value="1"/>
</dbReference>
<dbReference type="Proteomes" id="UP001302486">
    <property type="component" value="Chromosome"/>
</dbReference>
<evidence type="ECO:0000313" key="2">
    <source>
        <dbReference type="EMBL" id="WOD43918.1"/>
    </source>
</evidence>
<gene>
    <name evidence="2" type="ORF">RNZ46_01340</name>
</gene>
<dbReference type="Pfam" id="PF13578">
    <property type="entry name" value="Methyltransf_24"/>
    <property type="match status" value="1"/>
</dbReference>
<proteinExistence type="predicted"/>
<name>A0AA97HRJ3_9FLAO</name>
<keyword evidence="3" id="KW-1185">Reference proteome</keyword>
<evidence type="ECO:0000313" key="3">
    <source>
        <dbReference type="Proteomes" id="UP001302486"/>
    </source>
</evidence>
<dbReference type="GO" id="GO:0008168">
    <property type="term" value="F:methyltransferase activity"/>
    <property type="evidence" value="ECO:0007669"/>
    <property type="project" value="UniProtKB-KW"/>
</dbReference>
<dbReference type="GO" id="GO:0032259">
    <property type="term" value="P:methylation"/>
    <property type="evidence" value="ECO:0007669"/>
    <property type="project" value="UniProtKB-KW"/>
</dbReference>
<dbReference type="EC" id="2.1.1.-" evidence="2"/>
<keyword evidence="1" id="KW-1133">Transmembrane helix</keyword>
<keyword evidence="1" id="KW-0812">Transmembrane</keyword>
<protein>
    <submittedName>
        <fullName evidence="2">Class I SAM-dependent methyltransferase</fullName>
        <ecNumber evidence="2">2.1.1.-</ecNumber>
    </submittedName>
</protein>
<dbReference type="CDD" id="cd02440">
    <property type="entry name" value="AdoMet_MTases"/>
    <property type="match status" value="1"/>
</dbReference>
<dbReference type="SUPFAM" id="SSF53335">
    <property type="entry name" value="S-adenosyl-L-methionine-dependent methyltransferases"/>
    <property type="match status" value="1"/>
</dbReference>
<dbReference type="EMBL" id="CP136521">
    <property type="protein sequence ID" value="WOD43918.1"/>
    <property type="molecule type" value="Genomic_DNA"/>
</dbReference>
<feature type="transmembrane region" description="Helical" evidence="1">
    <location>
        <begin position="6"/>
        <end position="23"/>
    </location>
</feature>
<accession>A0AA97HRJ3</accession>
<keyword evidence="2" id="KW-0808">Transferase</keyword>
<dbReference type="KEGG" id="hws:RNZ46_01340"/>
<dbReference type="RefSeq" id="WP_316983595.1">
    <property type="nucleotide sequence ID" value="NZ_CP136521.1"/>
</dbReference>
<reference evidence="3" key="1">
    <citation type="submission" date="2024-06" db="EMBL/GenBank/DDBJ databases">
        <title>Hwangdonia haimaensis gen. nov., sp. nov., a member of the family Flavobacteriaceae isolated from the haima cold seep.</title>
        <authorList>
            <person name="Li J."/>
        </authorList>
    </citation>
    <scope>NUCLEOTIDE SEQUENCE [LARGE SCALE GENOMIC DNA]</scope>
    <source>
        <strain evidence="3">SCSIO 19198</strain>
    </source>
</reference>
<organism evidence="2 3">
    <name type="scientific">Hwangdonia lutea</name>
    <dbReference type="NCBI Taxonomy" id="3075823"/>
    <lineage>
        <taxon>Bacteria</taxon>
        <taxon>Pseudomonadati</taxon>
        <taxon>Bacteroidota</taxon>
        <taxon>Flavobacteriia</taxon>
        <taxon>Flavobacteriales</taxon>
        <taxon>Flavobacteriaceae</taxon>
        <taxon>Hwangdonia</taxon>
    </lineage>
</organism>